<dbReference type="GO" id="GO:0030154">
    <property type="term" value="P:cell differentiation"/>
    <property type="evidence" value="ECO:0007669"/>
    <property type="project" value="TreeGrafter"/>
</dbReference>
<evidence type="ECO:0000256" key="4">
    <source>
        <dbReference type="ARBA" id="ARBA00023242"/>
    </source>
</evidence>
<dbReference type="InterPro" id="IPR017970">
    <property type="entry name" value="Homeobox_CS"/>
</dbReference>
<reference evidence="10" key="1">
    <citation type="submission" date="2022-11" db="UniProtKB">
        <authorList>
            <consortium name="WormBaseParasite"/>
        </authorList>
    </citation>
    <scope>IDENTIFICATION</scope>
</reference>
<evidence type="ECO:0000256" key="3">
    <source>
        <dbReference type="ARBA" id="ARBA00023155"/>
    </source>
</evidence>
<feature type="compositionally biased region" description="Low complexity" evidence="7">
    <location>
        <begin position="247"/>
        <end position="263"/>
    </location>
</feature>
<dbReference type="Gene3D" id="1.10.10.60">
    <property type="entry name" value="Homeodomain-like"/>
    <property type="match status" value="1"/>
</dbReference>
<dbReference type="Proteomes" id="UP000887572">
    <property type="component" value="Unplaced"/>
</dbReference>
<evidence type="ECO:0000256" key="7">
    <source>
        <dbReference type="SAM" id="MobiDB-lite"/>
    </source>
</evidence>
<dbReference type="Pfam" id="PF00046">
    <property type="entry name" value="Homeodomain"/>
    <property type="match status" value="1"/>
</dbReference>
<dbReference type="PRINTS" id="PR00031">
    <property type="entry name" value="HTHREPRESSR"/>
</dbReference>
<feature type="region of interest" description="Disordered" evidence="7">
    <location>
        <begin position="216"/>
        <end position="368"/>
    </location>
</feature>
<evidence type="ECO:0000256" key="5">
    <source>
        <dbReference type="PROSITE-ProRule" id="PRU00108"/>
    </source>
</evidence>
<feature type="compositionally biased region" description="Acidic residues" evidence="7">
    <location>
        <begin position="77"/>
        <end position="90"/>
    </location>
</feature>
<dbReference type="InterPro" id="IPR001356">
    <property type="entry name" value="HD"/>
</dbReference>
<dbReference type="PROSITE" id="PS50071">
    <property type="entry name" value="HOMEOBOX_2"/>
    <property type="match status" value="1"/>
</dbReference>
<keyword evidence="2 5" id="KW-0238">DNA-binding</keyword>
<feature type="domain" description="Homeobox" evidence="8">
    <location>
        <begin position="359"/>
        <end position="419"/>
    </location>
</feature>
<keyword evidence="9" id="KW-1185">Reference proteome</keyword>
<dbReference type="GO" id="GO:0000981">
    <property type="term" value="F:DNA-binding transcription factor activity, RNA polymerase II-specific"/>
    <property type="evidence" value="ECO:0007669"/>
    <property type="project" value="InterPro"/>
</dbReference>
<evidence type="ECO:0000256" key="2">
    <source>
        <dbReference type="ARBA" id="ARBA00023125"/>
    </source>
</evidence>
<organism evidence="9 10">
    <name type="scientific">Globodera rostochiensis</name>
    <name type="common">Golden nematode worm</name>
    <name type="synonym">Heterodera rostochiensis</name>
    <dbReference type="NCBI Taxonomy" id="31243"/>
    <lineage>
        <taxon>Eukaryota</taxon>
        <taxon>Metazoa</taxon>
        <taxon>Ecdysozoa</taxon>
        <taxon>Nematoda</taxon>
        <taxon>Chromadorea</taxon>
        <taxon>Rhabditida</taxon>
        <taxon>Tylenchina</taxon>
        <taxon>Tylenchomorpha</taxon>
        <taxon>Tylenchoidea</taxon>
        <taxon>Heteroderidae</taxon>
        <taxon>Heteroderinae</taxon>
        <taxon>Globodera</taxon>
    </lineage>
</organism>
<comment type="subcellular location">
    <subcellularLocation>
        <location evidence="1 5 6">Nucleus</location>
    </subcellularLocation>
</comment>
<evidence type="ECO:0000256" key="1">
    <source>
        <dbReference type="ARBA" id="ARBA00004123"/>
    </source>
</evidence>
<dbReference type="PANTHER" id="PTHR24340:SF35">
    <property type="entry name" value="HGTX, ISOFORM C"/>
    <property type="match status" value="1"/>
</dbReference>
<dbReference type="CDD" id="cd00086">
    <property type="entry name" value="homeodomain"/>
    <property type="match status" value="1"/>
</dbReference>
<proteinExistence type="predicted"/>
<dbReference type="GO" id="GO:0000978">
    <property type="term" value="F:RNA polymerase II cis-regulatory region sequence-specific DNA binding"/>
    <property type="evidence" value="ECO:0007669"/>
    <property type="project" value="TreeGrafter"/>
</dbReference>
<feature type="compositionally biased region" description="Pro residues" evidence="7">
    <location>
        <begin position="275"/>
        <end position="284"/>
    </location>
</feature>
<protein>
    <submittedName>
        <fullName evidence="10">Homeobox domain-containing protein</fullName>
    </submittedName>
</protein>
<dbReference type="AlphaFoldDB" id="A0A914GX07"/>
<evidence type="ECO:0000313" key="10">
    <source>
        <dbReference type="WBParaSite" id="Gr19_v10_g11948.t1"/>
    </source>
</evidence>
<dbReference type="PANTHER" id="PTHR24340">
    <property type="entry name" value="HOMEOBOX PROTEIN NKX"/>
    <property type="match status" value="1"/>
</dbReference>
<feature type="compositionally biased region" description="Polar residues" evidence="7">
    <location>
        <begin position="339"/>
        <end position="368"/>
    </location>
</feature>
<dbReference type="SUPFAM" id="SSF46689">
    <property type="entry name" value="Homeodomain-like"/>
    <property type="match status" value="1"/>
</dbReference>
<keyword evidence="3 5" id="KW-0371">Homeobox</keyword>
<keyword evidence="4 5" id="KW-0539">Nucleus</keyword>
<name>A0A914GX07_GLORO</name>
<sequence length="543" mass="58242">MDGAFTAEMPSQQPPHFPPPPLMCSLGRCPSTSSSSSTSEKCQRRESPMSKHSIRAILEDGVEADDVETKLNKQKEEEEEEEEGGEDVESEGNRPPKKSPRLSSSSNGQLQQNVPGQQSAEFSSLLGQHSQVQLQQLALQNFLQQFLFHQQQQRKDHVPQPLPPVPPMPPALLAPGGKTLLSPLFTFFGAGGQPPFAARETQQSLLAQIASNWPSHQMPSLPAQTHAHPPHLAPSVNGAPAAEAPRQQLQSPPSPSNVVQPSLFNSSIVSHPQLFFPPPPPPAPSHHLHPHPSHPLPALFHHPTIVPSCTSSTSSPPTIRMESSSNNNAPNNPFEYHLHQQQQRSPSSGTSLTTANGTASKKQSRPTFSGQQIYMLEKKFEQTKYLAGTDRKALAVELGMTESQVKVWFQNRRTKWRKRESADQASRRHGLGGMGGEGALRLSADGAGDDRISASDSPPCRPPSAASASPPPAATTAGDASSLPFPPAMPPHLANSSAALHALQQFNFFRGFPISMAGILEVADTDSAALIDGNTAASTPGTN</sequence>
<feature type="DNA-binding region" description="Homeobox" evidence="5">
    <location>
        <begin position="361"/>
        <end position="420"/>
    </location>
</feature>
<dbReference type="WBParaSite" id="Gr19_v10_g11948.t1">
    <property type="protein sequence ID" value="Gr19_v10_g11948.t1"/>
    <property type="gene ID" value="Gr19_v10_g11948"/>
</dbReference>
<feature type="compositionally biased region" description="Pro residues" evidence="7">
    <location>
        <begin position="12"/>
        <end position="22"/>
    </location>
</feature>
<dbReference type="SMART" id="SM00389">
    <property type="entry name" value="HOX"/>
    <property type="match status" value="1"/>
</dbReference>
<feature type="compositionally biased region" description="Low complexity" evidence="7">
    <location>
        <begin position="296"/>
        <end position="333"/>
    </location>
</feature>
<dbReference type="InterPro" id="IPR050394">
    <property type="entry name" value="Homeobox_NK-like"/>
</dbReference>
<dbReference type="InterPro" id="IPR009057">
    <property type="entry name" value="Homeodomain-like_sf"/>
</dbReference>
<evidence type="ECO:0000313" key="9">
    <source>
        <dbReference type="Proteomes" id="UP000887572"/>
    </source>
</evidence>
<feature type="compositionally biased region" description="Polar residues" evidence="7">
    <location>
        <begin position="107"/>
        <end position="119"/>
    </location>
</feature>
<feature type="compositionally biased region" description="Low complexity" evidence="7">
    <location>
        <begin position="454"/>
        <end position="482"/>
    </location>
</feature>
<evidence type="ECO:0000259" key="8">
    <source>
        <dbReference type="PROSITE" id="PS50071"/>
    </source>
</evidence>
<accession>A0A914GX07</accession>
<dbReference type="PROSITE" id="PS00027">
    <property type="entry name" value="HOMEOBOX_1"/>
    <property type="match status" value="1"/>
</dbReference>
<dbReference type="GO" id="GO:0005634">
    <property type="term" value="C:nucleus"/>
    <property type="evidence" value="ECO:0007669"/>
    <property type="project" value="UniProtKB-SubCell"/>
</dbReference>
<feature type="region of interest" description="Disordered" evidence="7">
    <location>
        <begin position="414"/>
        <end position="489"/>
    </location>
</feature>
<feature type="region of interest" description="Disordered" evidence="7">
    <location>
        <begin position="1"/>
        <end position="119"/>
    </location>
</feature>
<dbReference type="InterPro" id="IPR000047">
    <property type="entry name" value="HTH_motif"/>
</dbReference>
<feature type="compositionally biased region" description="Basic and acidic residues" evidence="7">
    <location>
        <begin position="67"/>
        <end position="76"/>
    </location>
</feature>
<evidence type="ECO:0000256" key="6">
    <source>
        <dbReference type="RuleBase" id="RU000682"/>
    </source>
</evidence>